<name>A0A015SMS3_BACFG</name>
<protein>
    <submittedName>
        <fullName evidence="1">Uncharacterized protein</fullName>
    </submittedName>
</protein>
<gene>
    <name evidence="1" type="ORF">M124_2670</name>
</gene>
<dbReference type="AlphaFoldDB" id="A0A015SMS3"/>
<accession>A0A015SMS3</accession>
<proteinExistence type="predicted"/>
<dbReference type="PATRIC" id="fig|1339315.3.peg.3359"/>
<sequence>MTIGTNVVYLQKRQSSHGQEFFFISATQTTDNTGWRMTK</sequence>
<dbReference type="Proteomes" id="UP000020529">
    <property type="component" value="Unassembled WGS sequence"/>
</dbReference>
<organism evidence="1 2">
    <name type="scientific">Bacteroides fragilis str. 3988T(B)14</name>
    <dbReference type="NCBI Taxonomy" id="1339315"/>
    <lineage>
        <taxon>Bacteria</taxon>
        <taxon>Pseudomonadati</taxon>
        <taxon>Bacteroidota</taxon>
        <taxon>Bacteroidia</taxon>
        <taxon>Bacteroidales</taxon>
        <taxon>Bacteroidaceae</taxon>
        <taxon>Bacteroides</taxon>
    </lineage>
</organism>
<reference evidence="1 2" key="1">
    <citation type="submission" date="2014-02" db="EMBL/GenBank/DDBJ databases">
        <authorList>
            <person name="Sears C."/>
            <person name="Carroll K."/>
            <person name="Sack B.R."/>
            <person name="Qadri F."/>
            <person name="Myers L.L."/>
            <person name="Chung G.-T."/>
            <person name="Escheverria P."/>
            <person name="Fraser C.M."/>
            <person name="Sadzewicz L."/>
            <person name="Shefchek K.A."/>
            <person name="Tallon L."/>
            <person name="Das S.P."/>
            <person name="Daugherty S."/>
            <person name="Mongodin E.F."/>
        </authorList>
    </citation>
    <scope>NUCLEOTIDE SEQUENCE [LARGE SCALE GENOMIC DNA]</scope>
    <source>
        <strain evidence="2">3988T(B)14</strain>
    </source>
</reference>
<evidence type="ECO:0000313" key="2">
    <source>
        <dbReference type="Proteomes" id="UP000020529"/>
    </source>
</evidence>
<evidence type="ECO:0000313" key="1">
    <source>
        <dbReference type="EMBL" id="EXY73524.1"/>
    </source>
</evidence>
<comment type="caution">
    <text evidence="1">The sequence shown here is derived from an EMBL/GenBank/DDBJ whole genome shotgun (WGS) entry which is preliminary data.</text>
</comment>
<dbReference type="EMBL" id="JGCY01000356">
    <property type="protein sequence ID" value="EXY73524.1"/>
    <property type="molecule type" value="Genomic_DNA"/>
</dbReference>